<dbReference type="PANTHER" id="PTHR33861">
    <property type="entry name" value="PROTEIN CBG18333"/>
    <property type="match status" value="1"/>
</dbReference>
<feature type="non-terminal residue" evidence="2">
    <location>
        <position position="1"/>
    </location>
</feature>
<dbReference type="Pfam" id="PF15189">
    <property type="entry name" value="MEIOC"/>
    <property type="match status" value="1"/>
</dbReference>
<name>A0A443QYH2_9ACAR</name>
<feature type="region of interest" description="Disordered" evidence="1">
    <location>
        <begin position="436"/>
        <end position="457"/>
    </location>
</feature>
<dbReference type="GO" id="GO:0007141">
    <property type="term" value="P:male meiosis I"/>
    <property type="evidence" value="ECO:0007669"/>
    <property type="project" value="TreeGrafter"/>
</dbReference>
<dbReference type="GO" id="GO:0048255">
    <property type="term" value="P:mRNA stabilization"/>
    <property type="evidence" value="ECO:0007669"/>
    <property type="project" value="TreeGrafter"/>
</dbReference>
<reference evidence="2 3" key="1">
    <citation type="journal article" date="2018" name="Gigascience">
        <title>Genomes of trombidid mites reveal novel predicted allergens and laterally-transferred genes associated with secondary metabolism.</title>
        <authorList>
            <person name="Dong X."/>
            <person name="Chaisiri K."/>
            <person name="Xia D."/>
            <person name="Armstrong S.D."/>
            <person name="Fang Y."/>
            <person name="Donnelly M.J."/>
            <person name="Kadowaki T."/>
            <person name="McGarry J.W."/>
            <person name="Darby A.C."/>
            <person name="Makepeace B.L."/>
        </authorList>
    </citation>
    <scope>NUCLEOTIDE SEQUENCE [LARGE SCALE GENOMIC DNA]</scope>
    <source>
        <strain evidence="2">UoL-WK</strain>
    </source>
</reference>
<dbReference type="STRING" id="1965070.A0A443QYH2"/>
<dbReference type="Proteomes" id="UP000285301">
    <property type="component" value="Unassembled WGS sequence"/>
</dbReference>
<evidence type="ECO:0000313" key="2">
    <source>
        <dbReference type="EMBL" id="RWS08080.1"/>
    </source>
</evidence>
<evidence type="ECO:0000313" key="3">
    <source>
        <dbReference type="Proteomes" id="UP000285301"/>
    </source>
</evidence>
<sequence length="457" mass="51873">GFASNFDASGNRSFYSNASKTDSFAELNKSYKAVAEFYNPWSHRMVLQTTKNSNEELISRQTAVSNASLMSPSNVNLDALVSKLIADDDSIADCVKSNDPKVSAIENSDNRNKVIEKFCYWSIKEKPSFSNHIQAQIKPETSQTSSVNPFAQSTKMGSCFANEDESNFSGGDYLLPNNKVNSLQFNGQLQPSKIDTANYKMQTNAIYNYQPNLQLFEQNICWQKTFHQQEQEQFQHLHQNRQATNPGQTQNQIRSIRAAVRNSHIAGIAPLNDLNYRVDRCYEQFRLLEKERKKIETELCTKFGDKKVLSANNIAIPRLPQNPTRIDRLIVDQYREHAKVVTLIAMMETLQVNREMYVMVHSSIQKWLESIRNLQYKRKDDLLTASKPRMNDVAEDMCDYLCSQISLAVHELCGKTRCARTALWCASVQLIENAAESSNESRSSPPSSAGASHFVFP</sequence>
<gene>
    <name evidence="2" type="ORF">B4U79_06074</name>
</gene>
<protein>
    <submittedName>
        <fullName evidence="2">Uncharacterized protein</fullName>
    </submittedName>
</protein>
<dbReference type="InterPro" id="IPR027963">
    <property type="entry name" value="MEIOC"/>
</dbReference>
<comment type="caution">
    <text evidence="2">The sequence shown here is derived from an EMBL/GenBank/DDBJ whole genome shotgun (WGS) entry which is preliminary data.</text>
</comment>
<dbReference type="PANTHER" id="PTHR33861:SF5">
    <property type="entry name" value="GAMMA-TUBULIN COMPLEX COMPONENT"/>
    <property type="match status" value="1"/>
</dbReference>
<dbReference type="GO" id="GO:0005634">
    <property type="term" value="C:nucleus"/>
    <property type="evidence" value="ECO:0007669"/>
    <property type="project" value="TreeGrafter"/>
</dbReference>
<organism evidence="2 3">
    <name type="scientific">Dinothrombium tinctorium</name>
    <dbReference type="NCBI Taxonomy" id="1965070"/>
    <lineage>
        <taxon>Eukaryota</taxon>
        <taxon>Metazoa</taxon>
        <taxon>Ecdysozoa</taxon>
        <taxon>Arthropoda</taxon>
        <taxon>Chelicerata</taxon>
        <taxon>Arachnida</taxon>
        <taxon>Acari</taxon>
        <taxon>Acariformes</taxon>
        <taxon>Trombidiformes</taxon>
        <taxon>Prostigmata</taxon>
        <taxon>Anystina</taxon>
        <taxon>Parasitengona</taxon>
        <taxon>Trombidioidea</taxon>
        <taxon>Trombidiidae</taxon>
        <taxon>Dinothrombium</taxon>
    </lineage>
</organism>
<accession>A0A443QYH2</accession>
<dbReference type="AlphaFoldDB" id="A0A443QYH2"/>
<keyword evidence="3" id="KW-1185">Reference proteome</keyword>
<dbReference type="GO" id="GO:0005737">
    <property type="term" value="C:cytoplasm"/>
    <property type="evidence" value="ECO:0007669"/>
    <property type="project" value="TreeGrafter"/>
</dbReference>
<proteinExistence type="predicted"/>
<dbReference type="GO" id="GO:0007144">
    <property type="term" value="P:female meiosis I"/>
    <property type="evidence" value="ECO:0007669"/>
    <property type="project" value="TreeGrafter"/>
</dbReference>
<dbReference type="OrthoDB" id="5978002at2759"/>
<dbReference type="EMBL" id="NCKU01003148">
    <property type="protein sequence ID" value="RWS08080.1"/>
    <property type="molecule type" value="Genomic_DNA"/>
</dbReference>
<evidence type="ECO:0000256" key="1">
    <source>
        <dbReference type="SAM" id="MobiDB-lite"/>
    </source>
</evidence>